<dbReference type="Pfam" id="PF18299">
    <property type="entry name" value="R2K_2"/>
    <property type="match status" value="1"/>
</dbReference>
<dbReference type="KEGG" id="lhb:D1010_12470"/>
<dbReference type="Proteomes" id="UP000326779">
    <property type="component" value="Chromosome"/>
</dbReference>
<dbReference type="EMBL" id="CP045143">
    <property type="protein sequence ID" value="QFR24132.1"/>
    <property type="molecule type" value="Genomic_DNA"/>
</dbReference>
<reference evidence="2 3" key="1">
    <citation type="submission" date="2019-10" db="EMBL/GenBank/DDBJ databases">
        <title>The completed genome of Lactobacillus harbinensis M1.</title>
        <authorList>
            <person name="Zheng Y."/>
        </authorList>
    </citation>
    <scope>NUCLEOTIDE SEQUENCE [LARGE SCALE GENOMIC DNA]</scope>
    <source>
        <strain evidence="2 3">M1</strain>
    </source>
</reference>
<accession>A0A5P8M6J6</accession>
<gene>
    <name evidence="2" type="ORF">D1010_12470</name>
</gene>
<protein>
    <submittedName>
        <fullName evidence="2">DUF4343 domain-containing protein</fullName>
    </submittedName>
</protein>
<dbReference type="RefSeq" id="WP_152261137.1">
    <property type="nucleotide sequence ID" value="NZ_CP045143.1"/>
</dbReference>
<dbReference type="AlphaFoldDB" id="A0A5P8M6J6"/>
<feature type="domain" description="ATP-grasp" evidence="1">
    <location>
        <begin position="80"/>
        <end position="224"/>
    </location>
</feature>
<evidence type="ECO:0000259" key="1">
    <source>
        <dbReference type="Pfam" id="PF18299"/>
    </source>
</evidence>
<evidence type="ECO:0000313" key="3">
    <source>
        <dbReference type="Proteomes" id="UP000326779"/>
    </source>
</evidence>
<organism evidence="2 3">
    <name type="scientific">Schleiferilactobacillus harbinensis</name>
    <dbReference type="NCBI Taxonomy" id="304207"/>
    <lineage>
        <taxon>Bacteria</taxon>
        <taxon>Bacillati</taxon>
        <taxon>Bacillota</taxon>
        <taxon>Bacilli</taxon>
        <taxon>Lactobacillales</taxon>
        <taxon>Lactobacillaceae</taxon>
        <taxon>Schleiferilactobacillus</taxon>
    </lineage>
</organism>
<evidence type="ECO:0000313" key="2">
    <source>
        <dbReference type="EMBL" id="QFR24132.1"/>
    </source>
</evidence>
<name>A0A5P8M6J6_9LACO</name>
<proteinExistence type="predicted"/>
<dbReference type="InterPro" id="IPR041261">
    <property type="entry name" value="R2K_2"/>
</dbReference>
<sequence>MTVYVKDTQFPIEANVNPYNAALGFYLRGEEVIHYREQKEIGTFTKDDILVDYVTETQAFLAAMGIQVPHFDYPTALQPYIGRNVHQAKLEDIINNPSSWGVFIKPVSTTKWFTGRVINQAQDLRGIGMAEDTRVWVSDAVEFVAEWRAYILDGTVIDVRPYAGDYHFSFDATVLDAAVTVWTDAPAAYSLDIGATEDGKTLIVEVNDGYALGSYGLSPYKYAAFLQARWQQLVAPFFAENDVFVVPDSL</sequence>